<keyword evidence="3" id="KW-1185">Reference proteome</keyword>
<dbReference type="HOGENOM" id="CLU_2961712_0_0_1"/>
<accession>A0A0C9Z3X6</accession>
<dbReference type="Proteomes" id="UP000054018">
    <property type="component" value="Unassembled WGS sequence"/>
</dbReference>
<name>A0A0C9Z3X6_9AGAM</name>
<proteinExistence type="predicted"/>
<gene>
    <name evidence="2" type="ORF">PISMIDRAFT_685656</name>
</gene>
<dbReference type="AlphaFoldDB" id="A0A0C9Z3X6"/>
<reference evidence="3" key="2">
    <citation type="submission" date="2015-01" db="EMBL/GenBank/DDBJ databases">
        <title>Evolutionary Origins and Diversification of the Mycorrhizal Mutualists.</title>
        <authorList>
            <consortium name="DOE Joint Genome Institute"/>
            <consortium name="Mycorrhizal Genomics Consortium"/>
            <person name="Kohler A."/>
            <person name="Kuo A."/>
            <person name="Nagy L.G."/>
            <person name="Floudas D."/>
            <person name="Copeland A."/>
            <person name="Barry K.W."/>
            <person name="Cichocki N."/>
            <person name="Veneault-Fourrey C."/>
            <person name="LaButti K."/>
            <person name="Lindquist E.A."/>
            <person name="Lipzen A."/>
            <person name="Lundell T."/>
            <person name="Morin E."/>
            <person name="Murat C."/>
            <person name="Riley R."/>
            <person name="Ohm R."/>
            <person name="Sun H."/>
            <person name="Tunlid A."/>
            <person name="Henrissat B."/>
            <person name="Grigoriev I.V."/>
            <person name="Hibbett D.S."/>
            <person name="Martin F."/>
        </authorList>
    </citation>
    <scope>NUCLEOTIDE SEQUENCE [LARGE SCALE GENOMIC DNA]</scope>
    <source>
        <strain evidence="3">441</strain>
    </source>
</reference>
<evidence type="ECO:0000313" key="3">
    <source>
        <dbReference type="Proteomes" id="UP000054018"/>
    </source>
</evidence>
<evidence type="ECO:0000256" key="1">
    <source>
        <dbReference type="SAM" id="MobiDB-lite"/>
    </source>
</evidence>
<feature type="region of interest" description="Disordered" evidence="1">
    <location>
        <begin position="1"/>
        <end position="25"/>
    </location>
</feature>
<sequence>MVRSREGLNFVSDGRTGNEGGKDESQFQTMYDEACSVSWQRYRLWHHGCKVSGNGRTTS</sequence>
<dbReference type="EMBL" id="KN833838">
    <property type="protein sequence ID" value="KIK17117.1"/>
    <property type="molecule type" value="Genomic_DNA"/>
</dbReference>
<organism evidence="2 3">
    <name type="scientific">Pisolithus microcarpus 441</name>
    <dbReference type="NCBI Taxonomy" id="765257"/>
    <lineage>
        <taxon>Eukaryota</taxon>
        <taxon>Fungi</taxon>
        <taxon>Dikarya</taxon>
        <taxon>Basidiomycota</taxon>
        <taxon>Agaricomycotina</taxon>
        <taxon>Agaricomycetes</taxon>
        <taxon>Agaricomycetidae</taxon>
        <taxon>Boletales</taxon>
        <taxon>Sclerodermatineae</taxon>
        <taxon>Pisolithaceae</taxon>
        <taxon>Pisolithus</taxon>
    </lineage>
</organism>
<evidence type="ECO:0000313" key="2">
    <source>
        <dbReference type="EMBL" id="KIK17117.1"/>
    </source>
</evidence>
<protein>
    <submittedName>
        <fullName evidence="2">Unplaced genomic scaffold scaffold_154, whole genome shotgun sequence</fullName>
    </submittedName>
</protein>
<reference evidence="2 3" key="1">
    <citation type="submission" date="2014-04" db="EMBL/GenBank/DDBJ databases">
        <authorList>
            <consortium name="DOE Joint Genome Institute"/>
            <person name="Kuo A."/>
            <person name="Kohler A."/>
            <person name="Costa M.D."/>
            <person name="Nagy L.G."/>
            <person name="Floudas D."/>
            <person name="Copeland A."/>
            <person name="Barry K.W."/>
            <person name="Cichocki N."/>
            <person name="Veneault-Fourrey C."/>
            <person name="LaButti K."/>
            <person name="Lindquist E.A."/>
            <person name="Lipzen A."/>
            <person name="Lundell T."/>
            <person name="Morin E."/>
            <person name="Murat C."/>
            <person name="Sun H."/>
            <person name="Tunlid A."/>
            <person name="Henrissat B."/>
            <person name="Grigoriev I.V."/>
            <person name="Hibbett D.S."/>
            <person name="Martin F."/>
            <person name="Nordberg H.P."/>
            <person name="Cantor M.N."/>
            <person name="Hua S.X."/>
        </authorList>
    </citation>
    <scope>NUCLEOTIDE SEQUENCE [LARGE SCALE GENOMIC DNA]</scope>
    <source>
        <strain evidence="2 3">441</strain>
    </source>
</reference>